<reference evidence="6" key="1">
    <citation type="submission" date="2022-11" db="EMBL/GenBank/DDBJ databases">
        <authorList>
            <person name="Morgan W.R."/>
            <person name="Tartar A."/>
        </authorList>
    </citation>
    <scope>NUCLEOTIDE SEQUENCE</scope>
    <source>
        <strain evidence="6">ARSEF 373</strain>
    </source>
</reference>
<dbReference type="InterPro" id="IPR036322">
    <property type="entry name" value="WD40_repeat_dom_sf"/>
</dbReference>
<feature type="region of interest" description="Disordered" evidence="4">
    <location>
        <begin position="750"/>
        <end position="780"/>
    </location>
</feature>
<evidence type="ECO:0000256" key="2">
    <source>
        <dbReference type="ARBA" id="ARBA00022837"/>
    </source>
</evidence>
<dbReference type="Gene3D" id="2.130.10.10">
    <property type="entry name" value="YVTN repeat-like/Quinoprotein amine dehydrogenase"/>
    <property type="match status" value="3"/>
</dbReference>
<keyword evidence="1" id="KW-0677">Repeat</keyword>
<comment type="caution">
    <text evidence="6">The sequence shown here is derived from an EMBL/GenBank/DDBJ whole genome shotgun (WGS) entry which is preliminary data.</text>
</comment>
<evidence type="ECO:0000313" key="7">
    <source>
        <dbReference type="Proteomes" id="UP001146120"/>
    </source>
</evidence>
<dbReference type="AlphaFoldDB" id="A0AAV2YRZ4"/>
<dbReference type="InterPro" id="IPR018247">
    <property type="entry name" value="EF_Hand_1_Ca_BS"/>
</dbReference>
<keyword evidence="3" id="KW-0853">WD repeat</keyword>
<dbReference type="InterPro" id="IPR015943">
    <property type="entry name" value="WD40/YVTN_repeat-like_dom_sf"/>
</dbReference>
<feature type="domain" description="EF-hand" evidence="5">
    <location>
        <begin position="45"/>
        <end position="80"/>
    </location>
</feature>
<dbReference type="Proteomes" id="UP001146120">
    <property type="component" value="Unassembled WGS sequence"/>
</dbReference>
<dbReference type="PROSITE" id="PS50222">
    <property type="entry name" value="EF_HAND_2"/>
    <property type="match status" value="1"/>
</dbReference>
<dbReference type="PROSITE" id="PS50294">
    <property type="entry name" value="WD_REPEATS_REGION"/>
    <property type="match status" value="1"/>
</dbReference>
<dbReference type="EMBL" id="DAKRPA010000175">
    <property type="protein sequence ID" value="DAZ96201.1"/>
    <property type="molecule type" value="Genomic_DNA"/>
</dbReference>
<dbReference type="PROSITE" id="PS50082">
    <property type="entry name" value="WD_REPEATS_2"/>
    <property type="match status" value="1"/>
</dbReference>
<dbReference type="Gene3D" id="1.10.238.10">
    <property type="entry name" value="EF-hand"/>
    <property type="match status" value="1"/>
</dbReference>
<gene>
    <name evidence="6" type="ORF">N0F65_012391</name>
</gene>
<dbReference type="PANTHER" id="PTHR44324:SF4">
    <property type="entry name" value="WD40 REPEAT DOMAIN 95"/>
    <property type="match status" value="1"/>
</dbReference>
<dbReference type="SUPFAM" id="SSF47473">
    <property type="entry name" value="EF-hand"/>
    <property type="match status" value="1"/>
</dbReference>
<dbReference type="InterPro" id="IPR002048">
    <property type="entry name" value="EF_hand_dom"/>
</dbReference>
<dbReference type="InterPro" id="IPR051242">
    <property type="entry name" value="WD-EF-hand_domain"/>
</dbReference>
<keyword evidence="7" id="KW-1185">Reference proteome</keyword>
<evidence type="ECO:0000313" key="6">
    <source>
        <dbReference type="EMBL" id="DAZ96201.1"/>
    </source>
</evidence>
<dbReference type="PANTHER" id="PTHR44324">
    <property type="entry name" value="WD40 REPEAT DOMAIN 95"/>
    <property type="match status" value="1"/>
</dbReference>
<evidence type="ECO:0000256" key="3">
    <source>
        <dbReference type="PROSITE-ProRule" id="PRU00221"/>
    </source>
</evidence>
<name>A0AAV2YRZ4_9STRA</name>
<evidence type="ECO:0000256" key="1">
    <source>
        <dbReference type="ARBA" id="ARBA00022737"/>
    </source>
</evidence>
<dbReference type="SMART" id="SM00320">
    <property type="entry name" value="WD40"/>
    <property type="match status" value="6"/>
</dbReference>
<dbReference type="InterPro" id="IPR001680">
    <property type="entry name" value="WD40_rpt"/>
</dbReference>
<evidence type="ECO:0000259" key="5">
    <source>
        <dbReference type="PROSITE" id="PS50222"/>
    </source>
</evidence>
<feature type="repeat" description="WD" evidence="3">
    <location>
        <begin position="891"/>
        <end position="925"/>
    </location>
</feature>
<dbReference type="SUPFAM" id="SSF50978">
    <property type="entry name" value="WD40 repeat-like"/>
    <property type="match status" value="2"/>
</dbReference>
<protein>
    <recommendedName>
        <fullName evidence="5">EF-hand domain-containing protein</fullName>
    </recommendedName>
</protein>
<dbReference type="Pfam" id="PF00400">
    <property type="entry name" value="WD40"/>
    <property type="match status" value="1"/>
</dbReference>
<sequence>MDVMMNMTTEDVKYLQGKFTGSLTLEAFVELMRTTLQDRIQSELDFVAGVIDLFHTIDVNGDKTLDWDEFASYMMDAGLAKADFLFDDRPSAYVSLALAPRDLKTPMNKIKTHVQQLLYMADCGAMAYFEFQSDVVYVYTLHFDQNEAPRHTSTIRLHTAFQEHEVICTEYVPEKRLIAISSVLDMGYISLWSIEELRSPRMIHRFELTHPQELLHWIASCQVLVSSSGLFPAISKRQDSYRPNRTLQHTKMNVLRGWNLSSMIPVEDLSVGARMKGVSALSSLTTRINTFLLVGRDDGVLVLFNAENGEELGTIDAHGNGVKTIASSRDLELFATVGQYSYCDETTQHIRVWNLHSAKLLRNATIKSHEAPVHSVLFVEDKRQLLSVDASGVFLVHSLEKSTRNWECVQKFRCAAQNGSLVATFFVVPESANSDAVLVAGGKEISFFDNCVIREREDVFYSYYCQDLNIILGATSNKLLFWGADNGKLWKIYEYSSMISSGPSHGKGEHSCKASITAVCMDDRERKVIIGDDTGSIKVINAVNGNVMKVLDPHNHAITHIHYGLQSKRVLSISVDSVLHVYDENNPHGFYLPFGGAAPQSVLLQSLRFAPENGADDATHQREAQLVRRPSSKIESGKYEIVKGIMNQELDLVAVLVSGNRGESFIQLWNCEMTHAAGTCMVPHGCEISCLNFFGSSAEIVGGTSNGRMFLWTLTREEPGYARSLELVHNADGDVDECVQSSVMLHVATVPVDSSASNGPSTSSKRPTTTSHDSHSIASRLFQKSHTIEERIRREGDGMNVFGGDDAGYVTRWFVKRRQHGAQFTFAVATAVKRTDGSREKKSSFQHEETVMGFTTMSSLYRTALLKSDSMVEADPTSCATASTLQCLARWKAHSGPILSMTFGRDPMVIITSSSRGKVKVWDFDGQLYGILDYYATRRHPTTRKWAFPVDMNAKVVQKQVEAEGLLEQLRLSRSEEHAQAHRTRSMSVLQQRLSLTTHELSVADSANARKRRNGGHWNRLSVRRSDIGRAIRTHLLSQAQTTHKGNQSATLTREPSLHTLLTELNSLDAPSDAKKTPVNTSRRKKYSMITLSDIKSQRSRSASVYCDATAPVAVAPMPTRANSMLKLPTPKEEIVVMTSDSQSSRRERLDYSDFRQESARLDSARAAGAQAPFGAVVTTSDSRLKYHVRLAHSWQYYPHNL</sequence>
<dbReference type="PROSITE" id="PS00018">
    <property type="entry name" value="EF_HAND_1"/>
    <property type="match status" value="1"/>
</dbReference>
<keyword evidence="2" id="KW-0106">Calcium</keyword>
<dbReference type="InterPro" id="IPR011992">
    <property type="entry name" value="EF-hand-dom_pair"/>
</dbReference>
<dbReference type="GO" id="GO:0005509">
    <property type="term" value="F:calcium ion binding"/>
    <property type="evidence" value="ECO:0007669"/>
    <property type="project" value="InterPro"/>
</dbReference>
<proteinExistence type="predicted"/>
<evidence type="ECO:0000256" key="4">
    <source>
        <dbReference type="SAM" id="MobiDB-lite"/>
    </source>
</evidence>
<reference evidence="6" key="2">
    <citation type="journal article" date="2023" name="Microbiol Resour">
        <title>Decontamination and Annotation of the Draft Genome Sequence of the Oomycete Lagenidium giganteum ARSEF 373.</title>
        <authorList>
            <person name="Morgan W.R."/>
            <person name="Tartar A."/>
        </authorList>
    </citation>
    <scope>NUCLEOTIDE SEQUENCE</scope>
    <source>
        <strain evidence="6">ARSEF 373</strain>
    </source>
</reference>
<accession>A0AAV2YRZ4</accession>
<organism evidence="6 7">
    <name type="scientific">Lagenidium giganteum</name>
    <dbReference type="NCBI Taxonomy" id="4803"/>
    <lineage>
        <taxon>Eukaryota</taxon>
        <taxon>Sar</taxon>
        <taxon>Stramenopiles</taxon>
        <taxon>Oomycota</taxon>
        <taxon>Peronosporomycetes</taxon>
        <taxon>Pythiales</taxon>
        <taxon>Pythiaceae</taxon>
    </lineage>
</organism>
<feature type="compositionally biased region" description="Low complexity" evidence="4">
    <location>
        <begin position="760"/>
        <end position="771"/>
    </location>
</feature>